<protein>
    <submittedName>
        <fullName evidence="1">Uncharacterized protein</fullName>
    </submittedName>
</protein>
<accession>A0AA88PGH2</accession>
<evidence type="ECO:0000313" key="2">
    <source>
        <dbReference type="Proteomes" id="UP001187343"/>
    </source>
</evidence>
<evidence type="ECO:0000313" key="1">
    <source>
        <dbReference type="EMBL" id="KAK2881242.1"/>
    </source>
</evidence>
<keyword evidence="2" id="KW-1185">Reference proteome</keyword>
<organism evidence="1 2">
    <name type="scientific">Cirrhinus molitorella</name>
    <name type="common">mud carp</name>
    <dbReference type="NCBI Taxonomy" id="172907"/>
    <lineage>
        <taxon>Eukaryota</taxon>
        <taxon>Metazoa</taxon>
        <taxon>Chordata</taxon>
        <taxon>Craniata</taxon>
        <taxon>Vertebrata</taxon>
        <taxon>Euteleostomi</taxon>
        <taxon>Actinopterygii</taxon>
        <taxon>Neopterygii</taxon>
        <taxon>Teleostei</taxon>
        <taxon>Ostariophysi</taxon>
        <taxon>Cypriniformes</taxon>
        <taxon>Cyprinidae</taxon>
        <taxon>Labeoninae</taxon>
        <taxon>Labeonini</taxon>
        <taxon>Cirrhinus</taxon>
    </lineage>
</organism>
<gene>
    <name evidence="1" type="ORF">Q8A67_018510</name>
</gene>
<name>A0AA88PGH2_9TELE</name>
<dbReference type="AlphaFoldDB" id="A0AA88PGH2"/>
<comment type="caution">
    <text evidence="1">The sequence shown here is derived from an EMBL/GenBank/DDBJ whole genome shotgun (WGS) entry which is preliminary data.</text>
</comment>
<proteinExistence type="predicted"/>
<reference evidence="1" key="1">
    <citation type="submission" date="2023-08" db="EMBL/GenBank/DDBJ databases">
        <title>Chromosome-level Genome Assembly of mud carp (Cirrhinus molitorella).</title>
        <authorList>
            <person name="Liu H."/>
        </authorList>
    </citation>
    <scope>NUCLEOTIDE SEQUENCE</scope>
    <source>
        <strain evidence="1">Prfri</strain>
        <tissue evidence="1">Muscle</tissue>
    </source>
</reference>
<dbReference type="EMBL" id="JAUYZG010000018">
    <property type="protein sequence ID" value="KAK2881242.1"/>
    <property type="molecule type" value="Genomic_DNA"/>
</dbReference>
<sequence>MLNRTVMSGQIQQLRLSLPVFQSVCGNAGLQLIHRTPAHQFQLYQHERPNSQRPSGLTVFPPSLVRKSAYASMRRGVWQQALMPPSDLIHQHNLKTDQRRQAAECISDVIVVLRIIAAGNQWGTEERGMRS</sequence>
<dbReference type="Proteomes" id="UP001187343">
    <property type="component" value="Unassembled WGS sequence"/>
</dbReference>